<proteinExistence type="inferred from homology"/>
<evidence type="ECO:0000256" key="5">
    <source>
        <dbReference type="HAMAP-Rule" id="MF_01114"/>
    </source>
</evidence>
<keyword evidence="4 5" id="KW-0963">Cytoplasm</keyword>
<evidence type="ECO:0000256" key="2">
    <source>
        <dbReference type="ARBA" id="ARBA00009695"/>
    </source>
</evidence>
<dbReference type="Proteomes" id="UP001254848">
    <property type="component" value="Unassembled WGS sequence"/>
</dbReference>
<evidence type="ECO:0000256" key="3">
    <source>
        <dbReference type="ARBA" id="ARBA00018111"/>
    </source>
</evidence>
<dbReference type="RefSeq" id="WP_413779886.1">
    <property type="nucleotide sequence ID" value="NZ_JAUOZS010000001.1"/>
</dbReference>
<evidence type="ECO:0000313" key="8">
    <source>
        <dbReference type="Proteomes" id="UP001254848"/>
    </source>
</evidence>
<dbReference type="EMBL" id="JAUOZS010000001">
    <property type="protein sequence ID" value="MDT8901375.1"/>
    <property type="molecule type" value="Genomic_DNA"/>
</dbReference>
<evidence type="ECO:0000313" key="7">
    <source>
        <dbReference type="EMBL" id="MDT8901375.1"/>
    </source>
</evidence>
<dbReference type="PANTHER" id="PTHR33602">
    <property type="entry name" value="REGULATORY PROTEIN RECX FAMILY PROTEIN"/>
    <property type="match status" value="1"/>
</dbReference>
<gene>
    <name evidence="5" type="primary">recX</name>
    <name evidence="7" type="ORF">Q4T40_09005</name>
</gene>
<dbReference type="Pfam" id="PF21982">
    <property type="entry name" value="RecX_HTH1"/>
    <property type="match status" value="1"/>
</dbReference>
<protein>
    <recommendedName>
        <fullName evidence="3 5">Regulatory protein RecX</fullName>
    </recommendedName>
</protein>
<dbReference type="InterPro" id="IPR053926">
    <property type="entry name" value="RecX_HTH_1st"/>
</dbReference>
<dbReference type="PANTHER" id="PTHR33602:SF1">
    <property type="entry name" value="REGULATORY PROTEIN RECX FAMILY PROTEIN"/>
    <property type="match status" value="1"/>
</dbReference>
<sequence length="150" mass="16432">MTSPSRACLPAAVKLLAARDHSEQELRRKLLRRYGGEETDAALAVLKARGYLNDDYLAGRLAARYIEDGQHGRLGIRRRLMERGLSKTAVDAALAGYDPSGEYDRAIALAARRFPRATAADAPKVGRFLAARGFDGETVLAVLRHAYGYD</sequence>
<evidence type="ECO:0000259" key="6">
    <source>
        <dbReference type="Pfam" id="PF21982"/>
    </source>
</evidence>
<dbReference type="InterPro" id="IPR036388">
    <property type="entry name" value="WH-like_DNA-bd_sf"/>
</dbReference>
<evidence type="ECO:0000256" key="1">
    <source>
        <dbReference type="ARBA" id="ARBA00004496"/>
    </source>
</evidence>
<accession>A0ABU3NY78</accession>
<feature type="domain" description="RecX first three-helical" evidence="6">
    <location>
        <begin position="11"/>
        <end position="44"/>
    </location>
</feature>
<comment type="similarity">
    <text evidence="2 5">Belongs to the RecX family.</text>
</comment>
<dbReference type="Gene3D" id="1.10.10.10">
    <property type="entry name" value="Winged helix-like DNA-binding domain superfamily/Winged helix DNA-binding domain"/>
    <property type="match status" value="2"/>
</dbReference>
<reference evidence="7 8" key="1">
    <citation type="submission" date="2023-07" db="EMBL/GenBank/DDBJ databases">
        <title>The novel representative of Negativicutes class, Anaeroselena agilis gen. nov. sp. nov.</title>
        <authorList>
            <person name="Prokofeva M.I."/>
            <person name="Elcheninov A.G."/>
            <person name="Klyukina A."/>
            <person name="Kublanov I.V."/>
            <person name="Frolov E.N."/>
            <person name="Podosokorskaya O.A."/>
        </authorList>
    </citation>
    <scope>NUCLEOTIDE SEQUENCE [LARGE SCALE GENOMIC DNA]</scope>
    <source>
        <strain evidence="7 8">4137-cl</strain>
    </source>
</reference>
<dbReference type="HAMAP" id="MF_01114">
    <property type="entry name" value="RecX"/>
    <property type="match status" value="1"/>
</dbReference>
<evidence type="ECO:0000256" key="4">
    <source>
        <dbReference type="ARBA" id="ARBA00022490"/>
    </source>
</evidence>
<dbReference type="InterPro" id="IPR003783">
    <property type="entry name" value="Regulatory_RecX"/>
</dbReference>
<name>A0ABU3NY78_9FIRM</name>
<comment type="caution">
    <text evidence="7">The sequence shown here is derived from an EMBL/GenBank/DDBJ whole genome shotgun (WGS) entry which is preliminary data.</text>
</comment>
<comment type="function">
    <text evidence="5">Modulates RecA activity.</text>
</comment>
<organism evidence="7 8">
    <name type="scientific">Anaeroselena agilis</name>
    <dbReference type="NCBI Taxonomy" id="3063788"/>
    <lineage>
        <taxon>Bacteria</taxon>
        <taxon>Bacillati</taxon>
        <taxon>Bacillota</taxon>
        <taxon>Negativicutes</taxon>
        <taxon>Acetonemataceae</taxon>
        <taxon>Anaeroselena</taxon>
    </lineage>
</organism>
<comment type="subcellular location">
    <subcellularLocation>
        <location evidence="1 5">Cytoplasm</location>
    </subcellularLocation>
</comment>
<keyword evidence="8" id="KW-1185">Reference proteome</keyword>